<comment type="similarity">
    <text evidence="1 5 6">Belongs to the glutamine synthetase family.</text>
</comment>
<keyword evidence="2" id="KW-0436">Ligase</keyword>
<dbReference type="AlphaFoldDB" id="A0AAE3JBT3"/>
<evidence type="ECO:0000259" key="8">
    <source>
        <dbReference type="PROSITE" id="PS51987"/>
    </source>
</evidence>
<dbReference type="GO" id="GO:0004356">
    <property type="term" value="F:glutamine synthetase activity"/>
    <property type="evidence" value="ECO:0007669"/>
    <property type="project" value="InterPro"/>
</dbReference>
<accession>A0AAE3JBT3</accession>
<dbReference type="InterPro" id="IPR008147">
    <property type="entry name" value="Gln_synt_N"/>
</dbReference>
<dbReference type="Pfam" id="PF03951">
    <property type="entry name" value="Gln-synt_N"/>
    <property type="match status" value="1"/>
</dbReference>
<evidence type="ECO:0000256" key="2">
    <source>
        <dbReference type="ARBA" id="ARBA00022598"/>
    </source>
</evidence>
<evidence type="ECO:0000256" key="6">
    <source>
        <dbReference type="RuleBase" id="RU000384"/>
    </source>
</evidence>
<dbReference type="Gene3D" id="3.30.590.10">
    <property type="entry name" value="Glutamine synthetase/guanido kinase, catalytic domain"/>
    <property type="match status" value="1"/>
</dbReference>
<feature type="domain" description="GS beta-grasp" evidence="7">
    <location>
        <begin position="16"/>
        <end position="101"/>
    </location>
</feature>
<dbReference type="InterPro" id="IPR036651">
    <property type="entry name" value="Gln_synt_N_sf"/>
</dbReference>
<dbReference type="PROSITE" id="PS51986">
    <property type="entry name" value="GS_BETA_GRASP"/>
    <property type="match status" value="1"/>
</dbReference>
<dbReference type="SMART" id="SM01230">
    <property type="entry name" value="Gln-synt_C"/>
    <property type="match status" value="1"/>
</dbReference>
<dbReference type="PANTHER" id="PTHR43785:SF12">
    <property type="entry name" value="TYPE-1 GLUTAMINE SYNTHETASE 2"/>
    <property type="match status" value="1"/>
</dbReference>
<comment type="caution">
    <text evidence="9">The sequence shown here is derived from an EMBL/GenBank/DDBJ whole genome shotgun (WGS) entry which is preliminary data.</text>
</comment>
<proteinExistence type="inferred from homology"/>
<protein>
    <submittedName>
        <fullName evidence="9">Glutamine synthetase family protein</fullName>
    </submittedName>
</protein>
<dbReference type="Proteomes" id="UP001198200">
    <property type="component" value="Unassembled WGS sequence"/>
</dbReference>
<evidence type="ECO:0000256" key="1">
    <source>
        <dbReference type="ARBA" id="ARBA00009897"/>
    </source>
</evidence>
<evidence type="ECO:0000256" key="3">
    <source>
        <dbReference type="ARBA" id="ARBA00022741"/>
    </source>
</evidence>
<reference evidence="9 10" key="1">
    <citation type="submission" date="2021-10" db="EMBL/GenBank/DDBJ databases">
        <title>Anaerobic single-cell dispensing facilitates the cultivation of human gut bacteria.</title>
        <authorList>
            <person name="Afrizal A."/>
        </authorList>
    </citation>
    <scope>NUCLEOTIDE SEQUENCE [LARGE SCALE GENOMIC DNA]</scope>
    <source>
        <strain evidence="9 10">CLA-AA-H224</strain>
    </source>
</reference>
<dbReference type="RefSeq" id="WP_118613667.1">
    <property type="nucleotide sequence ID" value="NZ_JAJEQN010000002.1"/>
</dbReference>
<feature type="domain" description="GS catalytic" evidence="8">
    <location>
        <begin position="108"/>
        <end position="444"/>
    </location>
</feature>
<dbReference type="Gene3D" id="3.10.20.70">
    <property type="entry name" value="Glutamine synthetase, N-terminal domain"/>
    <property type="match status" value="1"/>
</dbReference>
<evidence type="ECO:0000259" key="7">
    <source>
        <dbReference type="PROSITE" id="PS51986"/>
    </source>
</evidence>
<dbReference type="InterPro" id="IPR014746">
    <property type="entry name" value="Gln_synth/guanido_kin_cat_dom"/>
</dbReference>
<keyword evidence="4" id="KW-0067">ATP-binding</keyword>
<name>A0AAE3JBT3_9FIRM</name>
<dbReference type="EMBL" id="JAJEQN010000002">
    <property type="protein sequence ID" value="MCC2220182.1"/>
    <property type="molecule type" value="Genomic_DNA"/>
</dbReference>
<dbReference type="SUPFAM" id="SSF54368">
    <property type="entry name" value="Glutamine synthetase, N-terminal domain"/>
    <property type="match status" value="1"/>
</dbReference>
<evidence type="ECO:0000313" key="9">
    <source>
        <dbReference type="EMBL" id="MCC2220182.1"/>
    </source>
</evidence>
<gene>
    <name evidence="9" type="ORF">LKD48_00775</name>
</gene>
<dbReference type="GO" id="GO:0006542">
    <property type="term" value="P:glutamine biosynthetic process"/>
    <property type="evidence" value="ECO:0007669"/>
    <property type="project" value="InterPro"/>
</dbReference>
<dbReference type="InterPro" id="IPR008146">
    <property type="entry name" value="Gln_synth_cat_dom"/>
</dbReference>
<sequence length="444" mass="50014">MSKYSKEDILRMVDEEDVGFIRLQFTDVFGTVKNIAVTAGQLEQALNNECSFDGSGIDGFVRIEEDDMYLYPDLDSFEIFPWRPQTGKVARLICDIHKCDGTPFEGDSRYILKRVIREAAKMGIYPYIAPECEFCLFPYDTDGEVMLQTQGHGSYFDVAPLDTGENVRRDIILALEDMGIDVRSSYHEHSPYQHEIDLQPVNALAAADNIVTFRMTCKTIASRHGLHATFMPKPMNDSDGCGMHLKMTLMDLEGNNILSDPADSYGLSELGYHFMAGIMAHVRGLTAVTNPLVNSYKRIVPGNEAPAYIVWSSGNRSPLISVPRTSAKDMHIELRNPDPCVNSYLAFAGIIAAGLEGIKKGLMPQAATELNIYRLSEEECEKLNLKRLPKSLSEAVEEMENDPLVMKTLGEYISGKYVRAKRREVSQYQAYVTDWETRQYLNKY</sequence>
<keyword evidence="3" id="KW-0547">Nucleotide-binding</keyword>
<dbReference type="GO" id="GO:0005524">
    <property type="term" value="F:ATP binding"/>
    <property type="evidence" value="ECO:0007669"/>
    <property type="project" value="UniProtKB-KW"/>
</dbReference>
<evidence type="ECO:0000313" key="10">
    <source>
        <dbReference type="Proteomes" id="UP001198200"/>
    </source>
</evidence>
<dbReference type="PROSITE" id="PS51987">
    <property type="entry name" value="GS_CATALYTIC"/>
    <property type="match status" value="1"/>
</dbReference>
<evidence type="ECO:0000256" key="5">
    <source>
        <dbReference type="PROSITE-ProRule" id="PRU01330"/>
    </source>
</evidence>
<dbReference type="PANTHER" id="PTHR43785">
    <property type="entry name" value="GAMMA-GLUTAMYLPUTRESCINE SYNTHETASE"/>
    <property type="match status" value="1"/>
</dbReference>
<dbReference type="FunFam" id="3.10.20.70:FF:000005">
    <property type="entry name" value="Glutamine synthetase"/>
    <property type="match status" value="1"/>
</dbReference>
<organism evidence="9 10">
    <name type="scientific">Anthropogastromicrobium aceti</name>
    <dbReference type="NCBI Taxonomy" id="2981768"/>
    <lineage>
        <taxon>Bacteria</taxon>
        <taxon>Bacillati</taxon>
        <taxon>Bacillota</taxon>
        <taxon>Clostridia</taxon>
        <taxon>Lachnospirales</taxon>
        <taxon>Lachnospiraceae</taxon>
        <taxon>Anthropogastromicrobium</taxon>
    </lineage>
</organism>
<evidence type="ECO:0000256" key="4">
    <source>
        <dbReference type="ARBA" id="ARBA00022840"/>
    </source>
</evidence>
<keyword evidence="10" id="KW-1185">Reference proteome</keyword>
<dbReference type="SUPFAM" id="SSF55931">
    <property type="entry name" value="Glutamine synthetase/guanido kinase"/>
    <property type="match status" value="1"/>
</dbReference>
<dbReference type="Pfam" id="PF00120">
    <property type="entry name" value="Gln-synt_C"/>
    <property type="match status" value="1"/>
</dbReference>